<dbReference type="Pfam" id="PF14716">
    <property type="entry name" value="HHH_8"/>
    <property type="match status" value="1"/>
</dbReference>
<evidence type="ECO:0000256" key="1">
    <source>
        <dbReference type="ARBA" id="ARBA00001946"/>
    </source>
</evidence>
<evidence type="ECO:0000259" key="27">
    <source>
        <dbReference type="SMART" id="SM00483"/>
    </source>
</evidence>
<dbReference type="SMART" id="SM00483">
    <property type="entry name" value="POLXc"/>
    <property type="match status" value="1"/>
</dbReference>
<evidence type="ECO:0000256" key="10">
    <source>
        <dbReference type="ARBA" id="ARBA00022723"/>
    </source>
</evidence>
<evidence type="ECO:0000256" key="4">
    <source>
        <dbReference type="ARBA" id="ARBA00022481"/>
    </source>
</evidence>
<dbReference type="InterPro" id="IPR003583">
    <property type="entry name" value="Hlx-hairpin-Hlx_DNA-bd_motif"/>
</dbReference>
<proteinExistence type="inferred from homology"/>
<evidence type="ECO:0000259" key="26">
    <source>
        <dbReference type="SMART" id="SM00278"/>
    </source>
</evidence>
<comment type="similarity">
    <text evidence="25">Belongs to the DNA polymerase type-X family.</text>
</comment>
<dbReference type="SUPFAM" id="SSF81585">
    <property type="entry name" value="PsbU/PolX domain-like"/>
    <property type="match status" value="1"/>
</dbReference>
<dbReference type="GeneTree" id="ENSGT00940000156918"/>
<dbReference type="Pfam" id="PF14791">
    <property type="entry name" value="DNA_pol_B_thumb"/>
    <property type="match status" value="1"/>
</dbReference>
<evidence type="ECO:0000256" key="7">
    <source>
        <dbReference type="ARBA" id="ARBA00022679"/>
    </source>
</evidence>
<dbReference type="GO" id="GO:0005634">
    <property type="term" value="C:nucleus"/>
    <property type="evidence" value="ECO:0007669"/>
    <property type="project" value="UniProtKB-SubCell"/>
</dbReference>
<keyword evidence="12" id="KW-0460">Magnesium</keyword>
<evidence type="ECO:0000256" key="15">
    <source>
        <dbReference type="ARBA" id="ARBA00023053"/>
    </source>
</evidence>
<reference evidence="28" key="1">
    <citation type="submission" date="2025-08" db="UniProtKB">
        <authorList>
            <consortium name="Ensembl"/>
        </authorList>
    </citation>
    <scope>IDENTIFICATION</scope>
</reference>
<evidence type="ECO:0000256" key="6">
    <source>
        <dbReference type="ARBA" id="ARBA00022634"/>
    </source>
</evidence>
<dbReference type="FunFam" id="3.30.460.10:FF:000021">
    <property type="entry name" value="DNA polymerase beta"/>
    <property type="match status" value="1"/>
</dbReference>
<feature type="domain" description="Helix-hairpin-helix DNA-binding motif class 1" evidence="26">
    <location>
        <begin position="90"/>
        <end position="109"/>
    </location>
</feature>
<keyword evidence="7 25" id="KW-0808">Transferase</keyword>
<accession>A0A8C4R1Q7</accession>
<keyword evidence="18" id="KW-0456">Lyase</keyword>
<evidence type="ECO:0000313" key="29">
    <source>
        <dbReference type="Proteomes" id="UP000694388"/>
    </source>
</evidence>
<evidence type="ECO:0000256" key="19">
    <source>
        <dbReference type="ARBA" id="ARBA00023242"/>
    </source>
</evidence>
<dbReference type="SMART" id="SM00278">
    <property type="entry name" value="HhH1"/>
    <property type="match status" value="2"/>
</dbReference>
<evidence type="ECO:0000256" key="9">
    <source>
        <dbReference type="ARBA" id="ARBA00022705"/>
    </source>
</evidence>
<comment type="catalytic activity">
    <reaction evidence="21">
        <text>a 5'-end 2'-deoxyribose-2'-deoxyribonucleotide-DNA = (2E,4S)-4-hydroxypenten-2-al-5-phosphate + a 5'-end 5'-phospho-2'-deoxyribonucleoside-DNA + H(+)</text>
        <dbReference type="Rhea" id="RHEA:76255"/>
        <dbReference type="Rhea" id="RHEA-COMP:13180"/>
        <dbReference type="Rhea" id="RHEA-COMP:18657"/>
        <dbReference type="ChEBI" id="CHEBI:15378"/>
        <dbReference type="ChEBI" id="CHEBI:136412"/>
        <dbReference type="ChEBI" id="CHEBI:195194"/>
        <dbReference type="ChEBI" id="CHEBI:195195"/>
    </reaction>
</comment>
<feature type="domain" description="DNA-directed DNA polymerase X" evidence="27">
    <location>
        <begin position="2"/>
        <end position="326"/>
    </location>
</feature>
<dbReference type="FunFam" id="1.10.150.20:FF:000026">
    <property type="entry name" value="DNA polymerase beta"/>
    <property type="match status" value="1"/>
</dbReference>
<dbReference type="PRINTS" id="PR00869">
    <property type="entry name" value="DNAPOLX"/>
</dbReference>
<evidence type="ECO:0000256" key="14">
    <source>
        <dbReference type="ARBA" id="ARBA00022932"/>
    </source>
</evidence>
<dbReference type="InterPro" id="IPR027421">
    <property type="entry name" value="DNA_pol_lamdba_lyase_dom_sf"/>
</dbReference>
<dbReference type="Pfam" id="PF10391">
    <property type="entry name" value="DNA_pol_lambd_f"/>
    <property type="match status" value="1"/>
</dbReference>
<dbReference type="GO" id="GO:0046872">
    <property type="term" value="F:metal ion binding"/>
    <property type="evidence" value="ECO:0007669"/>
    <property type="project" value="UniProtKB-UniRule"/>
</dbReference>
<dbReference type="GO" id="GO:0003677">
    <property type="term" value="F:DNA binding"/>
    <property type="evidence" value="ECO:0007669"/>
    <property type="project" value="UniProtKB-UniRule"/>
</dbReference>
<evidence type="ECO:0000256" key="12">
    <source>
        <dbReference type="ARBA" id="ARBA00022842"/>
    </source>
</evidence>
<protein>
    <recommendedName>
        <fullName evidence="25">DNA polymerase</fullName>
        <ecNumber evidence="25">2.7.7.7</ecNumber>
    </recommendedName>
</protein>
<reference evidence="28" key="2">
    <citation type="submission" date="2025-09" db="UniProtKB">
        <authorList>
            <consortium name="Ensembl"/>
        </authorList>
    </citation>
    <scope>IDENTIFICATION</scope>
</reference>
<keyword evidence="11 25" id="KW-0227">DNA damage</keyword>
<dbReference type="InterPro" id="IPR022312">
    <property type="entry name" value="DNA_pol_X"/>
</dbReference>
<dbReference type="AlphaFoldDB" id="A0A8C4R1Q7"/>
<evidence type="ECO:0000256" key="25">
    <source>
        <dbReference type="RuleBase" id="RU366014"/>
    </source>
</evidence>
<evidence type="ECO:0000256" key="11">
    <source>
        <dbReference type="ARBA" id="ARBA00022763"/>
    </source>
</evidence>
<organism evidence="28 29">
    <name type="scientific">Eptatretus burgeri</name>
    <name type="common">Inshore hagfish</name>
    <dbReference type="NCBI Taxonomy" id="7764"/>
    <lineage>
        <taxon>Eukaryota</taxon>
        <taxon>Metazoa</taxon>
        <taxon>Chordata</taxon>
        <taxon>Craniata</taxon>
        <taxon>Vertebrata</taxon>
        <taxon>Cyclostomata</taxon>
        <taxon>Myxini</taxon>
        <taxon>Myxiniformes</taxon>
        <taxon>Myxinidae</taxon>
        <taxon>Eptatretinae</taxon>
        <taxon>Eptatretus</taxon>
    </lineage>
</organism>
<comment type="subcellular location">
    <subcellularLocation>
        <location evidence="3">Cytoplasm</location>
    </subcellularLocation>
    <subcellularLocation>
        <location evidence="2 25">Nucleus</location>
    </subcellularLocation>
</comment>
<dbReference type="Proteomes" id="UP000694388">
    <property type="component" value="Unplaced"/>
</dbReference>
<keyword evidence="14 25" id="KW-0239">DNA-directed DNA polymerase</keyword>
<dbReference type="SUPFAM" id="SSF47802">
    <property type="entry name" value="DNA polymerase beta, N-terminal domain-like"/>
    <property type="match status" value="1"/>
</dbReference>
<dbReference type="Gene3D" id="1.10.150.110">
    <property type="entry name" value="DNA polymerase beta, N-terminal domain-like"/>
    <property type="match status" value="1"/>
</dbReference>
<dbReference type="PANTHER" id="PTHR11276:SF42">
    <property type="entry name" value="DNA POLYMERASE BETA"/>
    <property type="match status" value="1"/>
</dbReference>
<keyword evidence="19 25" id="KW-0539">Nucleus</keyword>
<evidence type="ECO:0000256" key="23">
    <source>
        <dbReference type="ARBA" id="ARBA00049244"/>
    </source>
</evidence>
<comment type="function">
    <text evidence="25">DNA polymerase that functions in several pathways of DNA repair. Involved in base excision repair (BER) responsible for repair of lesions that give rise to abasic (AP) sites in DNA. Also contributes to DNA double-strand break repair by non-homologous end joining and homologous recombination. Has both template-dependent and template-independent (terminal transferase) DNA polymerase activities. Has also a 5'-deoxyribose-5-phosphate lyase (dRP lyase) activity.</text>
</comment>
<evidence type="ECO:0000256" key="17">
    <source>
        <dbReference type="ARBA" id="ARBA00023204"/>
    </source>
</evidence>
<keyword evidence="5" id="KW-0963">Cytoplasm</keyword>
<evidence type="ECO:0000256" key="24">
    <source>
        <dbReference type="PIRSR" id="PIRSR622312-50"/>
    </source>
</evidence>
<dbReference type="InterPro" id="IPR018944">
    <property type="entry name" value="DNA_pol_lambd_fingers_domain"/>
</dbReference>
<evidence type="ECO:0000256" key="18">
    <source>
        <dbReference type="ARBA" id="ARBA00023239"/>
    </source>
</evidence>
<dbReference type="InterPro" id="IPR028207">
    <property type="entry name" value="DNA_pol_B_palm_palm"/>
</dbReference>
<feature type="active site" description="Nucleophile; Schiff-base intermediate with DNA; for 5'-dRP lyase activity" evidence="24">
    <location>
        <position position="64"/>
    </location>
</feature>
<feature type="domain" description="Helix-hairpin-helix DNA-binding motif class 1" evidence="26">
    <location>
        <begin position="49"/>
        <end position="68"/>
    </location>
</feature>
<sequence>MAINRHSNRQTGELANYERNITRQVHKYNAYRKAASAIAKYPHKIESGGEAKKLDGVGDKIAKKIDEFLTTGKLRKLEKIREDDSSSAINLLTRVSGVGPAAARKLVEEGIDSLEALQKNEHKLNHHQKIGLKYFSDFEVRIPRADMEKMQEIILREVASVDEDFIVTVCGSFRRGSQSSGDIDVLLTHKDYTSDGPKQPHLLRDVLQHLQDIGFITDTLSHGDTKFMGVCQLPGDPECAEKPHRRLDIRFLPKDQYSCGVLYFTGSDIFNKSMRSRALEMGFTLNEYSLRPIGITGIPGEPVPIFLEEDIFAFIEWSYRTPAQRNE</sequence>
<comment type="cofactor">
    <cofactor evidence="1">
        <name>Mg(2+)</name>
        <dbReference type="ChEBI" id="CHEBI:18420"/>
    </cofactor>
</comment>
<keyword evidence="8 25" id="KW-0548">Nucleotidyltransferase</keyword>
<keyword evidence="16" id="KW-0238">DNA-binding</keyword>
<evidence type="ECO:0000256" key="21">
    <source>
        <dbReference type="ARBA" id="ARBA00044678"/>
    </source>
</evidence>
<keyword evidence="9" id="KW-0235">DNA replication</keyword>
<dbReference type="SUPFAM" id="SSF81301">
    <property type="entry name" value="Nucleotidyltransferase"/>
    <property type="match status" value="1"/>
</dbReference>
<evidence type="ECO:0000256" key="3">
    <source>
        <dbReference type="ARBA" id="ARBA00004496"/>
    </source>
</evidence>
<evidence type="ECO:0000256" key="22">
    <source>
        <dbReference type="ARBA" id="ARBA00045548"/>
    </source>
</evidence>
<keyword evidence="17 25" id="KW-0234">DNA repair</keyword>
<dbReference type="CDD" id="cd00141">
    <property type="entry name" value="NT_POLXc"/>
    <property type="match status" value="1"/>
</dbReference>
<dbReference type="GO" id="GO:0006303">
    <property type="term" value="P:double-strand break repair via nonhomologous end joining"/>
    <property type="evidence" value="ECO:0007669"/>
    <property type="project" value="TreeGrafter"/>
</dbReference>
<evidence type="ECO:0000256" key="16">
    <source>
        <dbReference type="ARBA" id="ARBA00023125"/>
    </source>
</evidence>
<comment type="catalytic activity">
    <reaction evidence="20">
        <text>2'-deoxyribonucleotide-(2'-deoxyribose 5'-phosphate)-2'-deoxyribonucleotide-DNA = a 3'-end 2'-deoxyribonucleotide-(2,3-dehydro-2,3-deoxyribose 5'-phosphate)-DNA + a 5'-end 5'-phospho-2'-deoxyribonucleoside-DNA + H(+)</text>
        <dbReference type="Rhea" id="RHEA:66592"/>
        <dbReference type="Rhea" id="RHEA-COMP:13180"/>
        <dbReference type="Rhea" id="RHEA-COMP:16897"/>
        <dbReference type="Rhea" id="RHEA-COMP:17067"/>
        <dbReference type="ChEBI" id="CHEBI:15378"/>
        <dbReference type="ChEBI" id="CHEBI:136412"/>
        <dbReference type="ChEBI" id="CHEBI:157695"/>
        <dbReference type="ChEBI" id="CHEBI:167181"/>
        <dbReference type="EC" id="4.2.99.18"/>
    </reaction>
</comment>
<dbReference type="InterPro" id="IPR043519">
    <property type="entry name" value="NT_sf"/>
</dbReference>
<dbReference type="Ensembl" id="ENSEBUT00000023001.1">
    <property type="protein sequence ID" value="ENSEBUP00000022425.1"/>
    <property type="gene ID" value="ENSEBUG00000013818.1"/>
</dbReference>
<comment type="catalytic activity">
    <reaction evidence="23 25">
        <text>DNA(n) + a 2'-deoxyribonucleoside 5'-triphosphate = DNA(n+1) + diphosphate</text>
        <dbReference type="Rhea" id="RHEA:22508"/>
        <dbReference type="Rhea" id="RHEA-COMP:17339"/>
        <dbReference type="Rhea" id="RHEA-COMP:17340"/>
        <dbReference type="ChEBI" id="CHEBI:33019"/>
        <dbReference type="ChEBI" id="CHEBI:61560"/>
        <dbReference type="ChEBI" id="CHEBI:173112"/>
        <dbReference type="EC" id="2.7.7.7"/>
    </reaction>
</comment>
<comment type="function">
    <text evidence="22">Repair polymerase that plays a key role in base-excision repair. During this process, the damaged base is excised by specific DNA glycosylases, the DNA backbone is nicked at the abasic site by an apurinic/apyrimidic (AP) endonuclease, and POLB removes 5'-deoxyribose-phosphate from the preincised AP site acting as a 5'-deoxyribose-phosphate lyase (5'-dRP lyase); through its DNA polymerase activity, it adds one nucleotide to the 3' end of the arising single-nucleotide gap. Conducts 'gap-filling' DNA synthesis in a stepwise distributive fashion rather than in a processive fashion as for other DNA polymerases. It is also able to cleave sugar-phosphate bonds 3' to an intact AP site, acting as an AP lyase.</text>
</comment>
<dbReference type="GO" id="GO:0005737">
    <property type="term" value="C:cytoplasm"/>
    <property type="evidence" value="ECO:0007669"/>
    <property type="project" value="UniProtKB-SubCell"/>
</dbReference>
<dbReference type="Gene3D" id="3.30.210.10">
    <property type="entry name" value="DNA polymerase, thumb domain"/>
    <property type="match status" value="1"/>
</dbReference>
<dbReference type="GO" id="GO:0003887">
    <property type="term" value="F:DNA-directed DNA polymerase activity"/>
    <property type="evidence" value="ECO:0007669"/>
    <property type="project" value="UniProtKB-UniRule"/>
</dbReference>
<keyword evidence="13" id="KW-0832">Ubl conjugation</keyword>
<dbReference type="Gene3D" id="3.30.460.10">
    <property type="entry name" value="Beta Polymerase, domain 2"/>
    <property type="match status" value="1"/>
</dbReference>
<dbReference type="GO" id="GO:0006284">
    <property type="term" value="P:base-excision repair"/>
    <property type="evidence" value="ECO:0007669"/>
    <property type="project" value="TreeGrafter"/>
</dbReference>
<keyword evidence="10" id="KW-0479">Metal-binding</keyword>
<keyword evidence="4" id="KW-0488">Methylation</keyword>
<evidence type="ECO:0000313" key="28">
    <source>
        <dbReference type="Ensembl" id="ENSEBUP00000022425.1"/>
    </source>
</evidence>
<dbReference type="PANTHER" id="PTHR11276">
    <property type="entry name" value="DNA POLYMERASE TYPE-X FAMILY MEMBER"/>
    <property type="match status" value="1"/>
</dbReference>
<dbReference type="InterPro" id="IPR002054">
    <property type="entry name" value="DNA-dir_DNA_pol_X"/>
</dbReference>
<dbReference type="EC" id="2.7.7.7" evidence="25"/>
<evidence type="ECO:0000256" key="8">
    <source>
        <dbReference type="ARBA" id="ARBA00022695"/>
    </source>
</evidence>
<keyword evidence="6" id="KW-0237">DNA synthesis</keyword>
<evidence type="ECO:0000256" key="20">
    <source>
        <dbReference type="ARBA" id="ARBA00044632"/>
    </source>
</evidence>
<dbReference type="InterPro" id="IPR010996">
    <property type="entry name" value="HHH_MUS81"/>
</dbReference>
<dbReference type="InterPro" id="IPR002008">
    <property type="entry name" value="DNA_pol_X_beta-like"/>
</dbReference>
<dbReference type="InterPro" id="IPR037160">
    <property type="entry name" value="DNA_Pol_thumb_sf"/>
</dbReference>
<evidence type="ECO:0000256" key="13">
    <source>
        <dbReference type="ARBA" id="ARBA00022843"/>
    </source>
</evidence>
<evidence type="ECO:0000256" key="2">
    <source>
        <dbReference type="ARBA" id="ARBA00004123"/>
    </source>
</evidence>
<evidence type="ECO:0000256" key="5">
    <source>
        <dbReference type="ARBA" id="ARBA00022490"/>
    </source>
</evidence>
<dbReference type="FunFam" id="3.30.210.10:FF:000002">
    <property type="entry name" value="DNA polymerase"/>
    <property type="match status" value="1"/>
</dbReference>
<dbReference type="InterPro" id="IPR029398">
    <property type="entry name" value="PolB_thumb"/>
</dbReference>
<dbReference type="PRINTS" id="PR00870">
    <property type="entry name" value="DNAPOLXBETA"/>
</dbReference>
<dbReference type="Pfam" id="PF14792">
    <property type="entry name" value="DNA_pol_B_palm"/>
    <property type="match status" value="1"/>
</dbReference>
<dbReference type="GO" id="GO:0140078">
    <property type="term" value="F:class I DNA-(apurinic or apyrimidinic site) endonuclease activity"/>
    <property type="evidence" value="ECO:0007669"/>
    <property type="project" value="UniProtKB-EC"/>
</dbReference>
<keyword evidence="15" id="KW-0915">Sodium</keyword>
<keyword evidence="29" id="KW-1185">Reference proteome</keyword>
<dbReference type="Gene3D" id="1.10.150.20">
    <property type="entry name" value="5' to 3' exonuclease, C-terminal subdomain"/>
    <property type="match status" value="1"/>
</dbReference>
<name>A0A8C4R1Q7_EPTBU</name>